<dbReference type="InterPro" id="IPR003838">
    <property type="entry name" value="ABC3_permease_C"/>
</dbReference>
<feature type="transmembrane region" description="Helical" evidence="7">
    <location>
        <begin position="373"/>
        <end position="393"/>
    </location>
</feature>
<evidence type="ECO:0000259" key="8">
    <source>
        <dbReference type="Pfam" id="PF02687"/>
    </source>
</evidence>
<dbReference type="HOGENOM" id="CLU_000604_8_0_0"/>
<evidence type="ECO:0000256" key="7">
    <source>
        <dbReference type="SAM" id="Phobius"/>
    </source>
</evidence>
<evidence type="ECO:0000313" key="11">
    <source>
        <dbReference type="Proteomes" id="UP000002432"/>
    </source>
</evidence>
<dbReference type="Pfam" id="PF12704">
    <property type="entry name" value="MacB_PCD"/>
    <property type="match status" value="1"/>
</dbReference>
<feature type="transmembrane region" description="Helical" evidence="7">
    <location>
        <begin position="288"/>
        <end position="311"/>
    </location>
</feature>
<evidence type="ECO:0000256" key="1">
    <source>
        <dbReference type="ARBA" id="ARBA00004651"/>
    </source>
</evidence>
<dbReference type="PANTHER" id="PTHR30572:SF4">
    <property type="entry name" value="ABC TRANSPORTER PERMEASE YTRF"/>
    <property type="match status" value="1"/>
</dbReference>
<dbReference type="RefSeq" id="WP_011525174.1">
    <property type="nucleotide sequence ID" value="NC_008009.1"/>
</dbReference>
<dbReference type="Pfam" id="PF02687">
    <property type="entry name" value="FtsX"/>
    <property type="match status" value="1"/>
</dbReference>
<evidence type="ECO:0000256" key="4">
    <source>
        <dbReference type="ARBA" id="ARBA00022989"/>
    </source>
</evidence>
<keyword evidence="3 7" id="KW-0812">Transmembrane</keyword>
<evidence type="ECO:0000256" key="3">
    <source>
        <dbReference type="ARBA" id="ARBA00022692"/>
    </source>
</evidence>
<dbReference type="GO" id="GO:0005886">
    <property type="term" value="C:plasma membrane"/>
    <property type="evidence" value="ECO:0007669"/>
    <property type="project" value="UniProtKB-SubCell"/>
</dbReference>
<keyword evidence="4 7" id="KW-1133">Transmembrane helix</keyword>
<feature type="domain" description="ABC3 transporter permease C-terminal" evidence="8">
    <location>
        <begin position="292"/>
        <end position="403"/>
    </location>
</feature>
<dbReference type="eggNOG" id="COG0577">
    <property type="taxonomic scope" value="Bacteria"/>
</dbReference>
<comment type="subcellular location">
    <subcellularLocation>
        <location evidence="1">Cell membrane</location>
        <topology evidence="1">Multi-pass membrane protein</topology>
    </subcellularLocation>
</comment>
<feature type="domain" description="MacB-like periplasmic core" evidence="9">
    <location>
        <begin position="23"/>
        <end position="248"/>
    </location>
</feature>
<dbReference type="AlphaFoldDB" id="Q1IIC3"/>
<dbReference type="InterPro" id="IPR025857">
    <property type="entry name" value="MacB_PCD"/>
</dbReference>
<evidence type="ECO:0000313" key="10">
    <source>
        <dbReference type="EMBL" id="ABF43377.1"/>
    </source>
</evidence>
<dbReference type="STRING" id="204669.Acid345_4377"/>
<evidence type="ECO:0000256" key="5">
    <source>
        <dbReference type="ARBA" id="ARBA00023136"/>
    </source>
</evidence>
<comment type="similarity">
    <text evidence="6">Belongs to the ABC-4 integral membrane protein family.</text>
</comment>
<proteinExistence type="inferred from homology"/>
<feature type="transmembrane region" description="Helical" evidence="7">
    <location>
        <begin position="331"/>
        <end position="361"/>
    </location>
</feature>
<evidence type="ECO:0000256" key="6">
    <source>
        <dbReference type="ARBA" id="ARBA00038076"/>
    </source>
</evidence>
<accession>Q1IIC3</accession>
<name>Q1IIC3_KORVE</name>
<sequence>MKINFKEPTLIALETMRSHKLRSFLMLLGVILSVMTLILVISLVNGVNVYFADKVANMGAGVFRVNRFGIINSEEAWVKAQRTNRKMTWEDYELLRDNLTLPKAVAGSVHNHGSKVRVGNQSLEDVSVNGMTGNYAYMATEEVANGRWPTDSDDEHRAEVAFIGSEVADKLFPGQDPLNKPLMVDGHEFTVIGVAKSIGTAFGQSQDNFIYVPIHTFLKVYGENTQSISVLVQARGQEWMERSQDEARMLMRANRHLGPNDPDTFGIVGSDSLMSLWKNLTGTLASGMVGLVSVFMLIGGIVIMNVMLASVTERTREIGIRKSLGARKADIVLQIMIESVVMSGIGGVAGLFIAWCLAMLVKWFTPVPMSVPIYSVVLAIGISSAVGMFFGVYPARKAARLDPIEALRFEA</sequence>
<dbReference type="EMBL" id="CP000360">
    <property type="protein sequence ID" value="ABF43377.1"/>
    <property type="molecule type" value="Genomic_DNA"/>
</dbReference>
<keyword evidence="5 7" id="KW-0472">Membrane</keyword>
<organism evidence="10 11">
    <name type="scientific">Koribacter versatilis (strain Ellin345)</name>
    <dbReference type="NCBI Taxonomy" id="204669"/>
    <lineage>
        <taxon>Bacteria</taxon>
        <taxon>Pseudomonadati</taxon>
        <taxon>Acidobacteriota</taxon>
        <taxon>Terriglobia</taxon>
        <taxon>Terriglobales</taxon>
        <taxon>Candidatus Korobacteraceae</taxon>
        <taxon>Candidatus Korobacter</taxon>
    </lineage>
</organism>
<reference evidence="10 11" key="1">
    <citation type="journal article" date="2009" name="Appl. Environ. Microbiol.">
        <title>Three genomes from the phylum Acidobacteria provide insight into the lifestyles of these microorganisms in soils.</title>
        <authorList>
            <person name="Ward N.L."/>
            <person name="Challacombe J.F."/>
            <person name="Janssen P.H."/>
            <person name="Henrissat B."/>
            <person name="Coutinho P.M."/>
            <person name="Wu M."/>
            <person name="Xie G."/>
            <person name="Haft D.H."/>
            <person name="Sait M."/>
            <person name="Badger J."/>
            <person name="Barabote R.D."/>
            <person name="Bradley B."/>
            <person name="Brettin T.S."/>
            <person name="Brinkac L.M."/>
            <person name="Bruce D."/>
            <person name="Creasy T."/>
            <person name="Daugherty S.C."/>
            <person name="Davidsen T.M."/>
            <person name="DeBoy R.T."/>
            <person name="Detter J.C."/>
            <person name="Dodson R.J."/>
            <person name="Durkin A.S."/>
            <person name="Ganapathy A."/>
            <person name="Gwinn-Giglio M."/>
            <person name="Han C.S."/>
            <person name="Khouri H."/>
            <person name="Kiss H."/>
            <person name="Kothari S.P."/>
            <person name="Madupu R."/>
            <person name="Nelson K.E."/>
            <person name="Nelson W.C."/>
            <person name="Paulsen I."/>
            <person name="Penn K."/>
            <person name="Ren Q."/>
            <person name="Rosovitz M.J."/>
            <person name="Selengut J.D."/>
            <person name="Shrivastava S."/>
            <person name="Sullivan S.A."/>
            <person name="Tapia R."/>
            <person name="Thompson L.S."/>
            <person name="Watkins K.L."/>
            <person name="Yang Q."/>
            <person name="Yu C."/>
            <person name="Zafar N."/>
            <person name="Zhou L."/>
            <person name="Kuske C.R."/>
        </authorList>
    </citation>
    <scope>NUCLEOTIDE SEQUENCE [LARGE SCALE GENOMIC DNA]</scope>
    <source>
        <strain evidence="10 11">Ellin345</strain>
    </source>
</reference>
<protein>
    <submittedName>
        <fullName evidence="10">ABC efflux pump, inner membrane subunit</fullName>
    </submittedName>
</protein>
<gene>
    <name evidence="10" type="ordered locus">Acid345_4377</name>
</gene>
<dbReference type="GO" id="GO:0022857">
    <property type="term" value="F:transmembrane transporter activity"/>
    <property type="evidence" value="ECO:0007669"/>
    <property type="project" value="TreeGrafter"/>
</dbReference>
<keyword evidence="11" id="KW-1185">Reference proteome</keyword>
<evidence type="ECO:0000256" key="2">
    <source>
        <dbReference type="ARBA" id="ARBA00022475"/>
    </source>
</evidence>
<dbReference type="EnsemblBacteria" id="ABF43377">
    <property type="protein sequence ID" value="ABF43377"/>
    <property type="gene ID" value="Acid345_4377"/>
</dbReference>
<keyword evidence="2" id="KW-1003">Cell membrane</keyword>
<dbReference type="KEGG" id="aba:Acid345_4377"/>
<dbReference type="PANTHER" id="PTHR30572">
    <property type="entry name" value="MEMBRANE COMPONENT OF TRANSPORTER-RELATED"/>
    <property type="match status" value="1"/>
</dbReference>
<feature type="transmembrane region" description="Helical" evidence="7">
    <location>
        <begin position="21"/>
        <end position="44"/>
    </location>
</feature>
<dbReference type="InterPro" id="IPR050250">
    <property type="entry name" value="Macrolide_Exporter_MacB"/>
</dbReference>
<evidence type="ECO:0000259" key="9">
    <source>
        <dbReference type="Pfam" id="PF12704"/>
    </source>
</evidence>
<dbReference type="Proteomes" id="UP000002432">
    <property type="component" value="Chromosome"/>
</dbReference>
<dbReference type="OrthoDB" id="9770036at2"/>